<dbReference type="AlphaFoldDB" id="A0A6V7U8W3"/>
<accession>A0A6V7U8W3</accession>
<keyword evidence="1" id="KW-1133">Transmembrane helix</keyword>
<feature type="domain" description="Cytochrome c oxidase assembly factor 3 mitochondrial coiled-coil" evidence="2">
    <location>
        <begin position="88"/>
        <end position="124"/>
    </location>
</feature>
<evidence type="ECO:0000313" key="3">
    <source>
        <dbReference type="EMBL" id="CAD2148134.1"/>
    </source>
</evidence>
<dbReference type="InterPro" id="IPR018628">
    <property type="entry name" value="Coa3_CC"/>
</dbReference>
<evidence type="ECO:0000313" key="4">
    <source>
        <dbReference type="Proteomes" id="UP000580250"/>
    </source>
</evidence>
<gene>
    <name evidence="3" type="ORF">MENT_LOCUS9210</name>
</gene>
<comment type="caution">
    <text evidence="3">The sequence shown here is derived from an EMBL/GenBank/DDBJ whole genome shotgun (WGS) entry which is preliminary data.</text>
</comment>
<dbReference type="Pfam" id="PF09813">
    <property type="entry name" value="Coa3_cc"/>
    <property type="match status" value="1"/>
</dbReference>
<evidence type="ECO:0000256" key="1">
    <source>
        <dbReference type="SAM" id="Phobius"/>
    </source>
</evidence>
<reference evidence="3 4" key="1">
    <citation type="submission" date="2020-08" db="EMBL/GenBank/DDBJ databases">
        <authorList>
            <person name="Koutsovoulos G."/>
            <person name="Danchin GJ E."/>
        </authorList>
    </citation>
    <scope>NUCLEOTIDE SEQUENCE [LARGE SCALE GENOMIC DNA]</scope>
</reference>
<dbReference type="OrthoDB" id="10018333at2759"/>
<evidence type="ECO:0000259" key="2">
    <source>
        <dbReference type="Pfam" id="PF09813"/>
    </source>
</evidence>
<organism evidence="3 4">
    <name type="scientific">Meloidogyne enterolobii</name>
    <name type="common">Root-knot nematode worm</name>
    <name type="synonym">Meloidogyne mayaguensis</name>
    <dbReference type="NCBI Taxonomy" id="390850"/>
    <lineage>
        <taxon>Eukaryota</taxon>
        <taxon>Metazoa</taxon>
        <taxon>Ecdysozoa</taxon>
        <taxon>Nematoda</taxon>
        <taxon>Chromadorea</taxon>
        <taxon>Rhabditida</taxon>
        <taxon>Tylenchina</taxon>
        <taxon>Tylenchomorpha</taxon>
        <taxon>Tylenchoidea</taxon>
        <taxon>Meloidogynidae</taxon>
        <taxon>Meloidogyninae</taxon>
        <taxon>Meloidogyne</taxon>
    </lineage>
</organism>
<name>A0A6V7U8W3_MELEN</name>
<proteinExistence type="predicted"/>
<dbReference type="Proteomes" id="UP000580250">
    <property type="component" value="Unassembled WGS sequence"/>
</dbReference>
<keyword evidence="1" id="KW-0812">Transmembrane</keyword>
<feature type="transmembrane region" description="Helical" evidence="1">
    <location>
        <begin position="93"/>
        <end position="113"/>
    </location>
</feature>
<protein>
    <recommendedName>
        <fullName evidence="2">Cytochrome c oxidase assembly factor 3 mitochondrial coiled-coil domain-containing protein</fullName>
    </recommendedName>
</protein>
<sequence length="144" mass="16795">MLFRLKLVSRCPTVFITRLISDAPLTVRGSSEPLKKIYKDANLQKEFEKYEMMDPVDINELSRVHQGIARQLDKVNEVRVKEMFIRIYRGMKVCTFWVLVVFAIYFYGCYALGQETFLEEIDEEIAIERGELMVDDSGKTIPTN</sequence>
<dbReference type="EMBL" id="CAJEWN010000041">
    <property type="protein sequence ID" value="CAD2148134.1"/>
    <property type="molecule type" value="Genomic_DNA"/>
</dbReference>
<keyword evidence="1" id="KW-0472">Membrane</keyword>